<name>A0ABU5CP35_9BACI</name>
<dbReference type="Pfam" id="PF02875">
    <property type="entry name" value="Mur_ligase_C"/>
    <property type="match status" value="1"/>
</dbReference>
<dbReference type="EMBL" id="JAWDIQ010000001">
    <property type="protein sequence ID" value="MDY0408105.1"/>
    <property type="molecule type" value="Genomic_DNA"/>
</dbReference>
<evidence type="ECO:0000259" key="4">
    <source>
        <dbReference type="Pfam" id="PF02875"/>
    </source>
</evidence>
<evidence type="ECO:0000313" key="5">
    <source>
        <dbReference type="EMBL" id="MDY0408105.1"/>
    </source>
</evidence>
<evidence type="ECO:0000256" key="2">
    <source>
        <dbReference type="ARBA" id="ARBA00022741"/>
    </source>
</evidence>
<dbReference type="InterPro" id="IPR036565">
    <property type="entry name" value="Mur-like_cat_sf"/>
</dbReference>
<reference evidence="5 6" key="1">
    <citation type="submission" date="2023-10" db="EMBL/GenBank/DDBJ databases">
        <title>Virgibacillus soli CC-YMP-6 genome.</title>
        <authorList>
            <person name="Miliotis G."/>
            <person name="Sengupta P."/>
            <person name="Hameed A."/>
            <person name="Chuvochina M."/>
            <person name="Mcdonagh F."/>
            <person name="Simpson A.C."/>
            <person name="Singh N.K."/>
            <person name="Rekha P.D."/>
            <person name="Raman K."/>
            <person name="Hugenholtz P."/>
            <person name="Venkateswaran K."/>
        </authorList>
    </citation>
    <scope>NUCLEOTIDE SEQUENCE [LARGE SCALE GENOMIC DNA]</scope>
    <source>
        <strain evidence="5 6">CC-YMP-6</strain>
    </source>
</reference>
<dbReference type="InterPro" id="IPR051046">
    <property type="entry name" value="MurCDEF_CellWall_CoF430Synth"/>
</dbReference>
<evidence type="ECO:0000256" key="1">
    <source>
        <dbReference type="ARBA" id="ARBA00022598"/>
    </source>
</evidence>
<keyword evidence="1" id="KW-0436">Ligase</keyword>
<dbReference type="SUPFAM" id="SSF53244">
    <property type="entry name" value="MurD-like peptide ligases, peptide-binding domain"/>
    <property type="match status" value="1"/>
</dbReference>
<dbReference type="Gene3D" id="3.90.190.20">
    <property type="entry name" value="Mur ligase, C-terminal domain"/>
    <property type="match status" value="1"/>
</dbReference>
<dbReference type="PANTHER" id="PTHR43024:SF1">
    <property type="entry name" value="UDP-N-ACETYLMURAMOYL-TRIPEPTIDE--D-ALANYL-D-ALANINE LIGASE"/>
    <property type="match status" value="1"/>
</dbReference>
<keyword evidence="6" id="KW-1185">Reference proteome</keyword>
<evidence type="ECO:0000256" key="3">
    <source>
        <dbReference type="ARBA" id="ARBA00022840"/>
    </source>
</evidence>
<accession>A0ABU5CP35</accession>
<comment type="caution">
    <text evidence="5">The sequence shown here is derived from an EMBL/GenBank/DDBJ whole genome shotgun (WGS) entry which is preliminary data.</text>
</comment>
<feature type="domain" description="Mur ligase C-terminal" evidence="4">
    <location>
        <begin position="100"/>
        <end position="225"/>
    </location>
</feature>
<dbReference type="SUPFAM" id="SSF53623">
    <property type="entry name" value="MurD-like peptide ligases, catalytic domain"/>
    <property type="match status" value="1"/>
</dbReference>
<gene>
    <name evidence="5" type="ORF">RWD45_05155</name>
</gene>
<proteinExistence type="predicted"/>
<sequence>MKQDGVLIIDGDETLLEQFSLNNNIIRCGFQLNLDLVINQVEITQRGTVFSLSTGKTYEIPLLGKHHAKNATYAVAVATKLGMDPELVHQSLQTLSITGMRFELLEGINGVAIINDAYNASPTSMIAAIEVVKKLEQYKEKVLVLGDMFELGSQSKYMHESVVDYIEAPITTVYTIGAYAKNITSKLMNEKPDINTKHFADRTKLTDDLKQLANRETVILFKASRGMQLETIINTIRELQ</sequence>
<dbReference type="Proteomes" id="UP001275315">
    <property type="component" value="Unassembled WGS sequence"/>
</dbReference>
<protein>
    <submittedName>
        <fullName evidence="5">Cyanophycin synthetase</fullName>
    </submittedName>
</protein>
<organism evidence="5 6">
    <name type="scientific">Paracerasibacillus soli</name>
    <dbReference type="NCBI Taxonomy" id="480284"/>
    <lineage>
        <taxon>Bacteria</taxon>
        <taxon>Bacillati</taxon>
        <taxon>Bacillota</taxon>
        <taxon>Bacilli</taxon>
        <taxon>Bacillales</taxon>
        <taxon>Bacillaceae</taxon>
        <taxon>Paracerasibacillus</taxon>
    </lineage>
</organism>
<keyword evidence="3" id="KW-0067">ATP-binding</keyword>
<dbReference type="InterPro" id="IPR004101">
    <property type="entry name" value="Mur_ligase_C"/>
</dbReference>
<keyword evidence="2" id="KW-0547">Nucleotide-binding</keyword>
<dbReference type="RefSeq" id="WP_320378865.1">
    <property type="nucleotide sequence ID" value="NZ_JAWDIQ010000001.1"/>
</dbReference>
<dbReference type="InterPro" id="IPR036615">
    <property type="entry name" value="Mur_ligase_C_dom_sf"/>
</dbReference>
<dbReference type="PANTHER" id="PTHR43024">
    <property type="entry name" value="UDP-N-ACETYLMURAMOYL-TRIPEPTIDE--D-ALANYL-D-ALANINE LIGASE"/>
    <property type="match status" value="1"/>
</dbReference>
<dbReference type="Gene3D" id="3.40.1190.10">
    <property type="entry name" value="Mur-like, catalytic domain"/>
    <property type="match status" value="1"/>
</dbReference>
<evidence type="ECO:0000313" key="6">
    <source>
        <dbReference type="Proteomes" id="UP001275315"/>
    </source>
</evidence>